<evidence type="ECO:0000256" key="6">
    <source>
        <dbReference type="ARBA" id="ARBA00022475"/>
    </source>
</evidence>
<keyword evidence="6" id="KW-1003">Cell membrane</keyword>
<keyword evidence="17" id="KW-0460">Magnesium</keyword>
<dbReference type="GO" id="GO:0005930">
    <property type="term" value="C:axoneme"/>
    <property type="evidence" value="ECO:0007669"/>
    <property type="project" value="UniProtKB-SubCell"/>
</dbReference>
<dbReference type="AlphaFoldDB" id="A0A0M0K917"/>
<evidence type="ECO:0000256" key="8">
    <source>
        <dbReference type="ARBA" id="ARBA00022707"/>
    </source>
</evidence>
<evidence type="ECO:0000256" key="10">
    <source>
        <dbReference type="ARBA" id="ARBA00022794"/>
    </source>
</evidence>
<evidence type="ECO:0000313" key="20">
    <source>
        <dbReference type="Proteomes" id="UP000037460"/>
    </source>
</evidence>
<evidence type="ECO:0000256" key="12">
    <source>
        <dbReference type="ARBA" id="ARBA00023136"/>
    </source>
</evidence>
<feature type="binding site" evidence="16">
    <location>
        <position position="74"/>
    </location>
    <ligand>
        <name>GTP</name>
        <dbReference type="ChEBI" id="CHEBI:37565"/>
    </ligand>
</feature>
<dbReference type="SMART" id="SM00177">
    <property type="entry name" value="ARF"/>
    <property type="match status" value="1"/>
</dbReference>
<reference evidence="20" key="1">
    <citation type="journal article" date="2015" name="PLoS Genet.">
        <title>Genome Sequence and Transcriptome Analyses of Chrysochromulina tobin: Metabolic Tools for Enhanced Algal Fitness in the Prominent Order Prymnesiales (Haptophyceae).</title>
        <authorList>
            <person name="Hovde B.T."/>
            <person name="Deodato C.R."/>
            <person name="Hunsperger H.M."/>
            <person name="Ryken S.A."/>
            <person name="Yost W."/>
            <person name="Jha R.K."/>
            <person name="Patterson J."/>
            <person name="Monnat R.J. Jr."/>
            <person name="Barlow S.B."/>
            <person name="Starkenburg S.R."/>
            <person name="Cattolico R.A."/>
        </authorList>
    </citation>
    <scope>NUCLEOTIDE SEQUENCE</scope>
    <source>
        <strain evidence="20">CCMP291</strain>
    </source>
</reference>
<dbReference type="SMART" id="SM00178">
    <property type="entry name" value="SAR"/>
    <property type="match status" value="1"/>
</dbReference>
<evidence type="ECO:0000256" key="7">
    <source>
        <dbReference type="ARBA" id="ARBA00022490"/>
    </source>
</evidence>
<evidence type="ECO:0000256" key="11">
    <source>
        <dbReference type="ARBA" id="ARBA00023134"/>
    </source>
</evidence>
<feature type="binding site" evidence="16">
    <location>
        <begin position="26"/>
        <end position="33"/>
    </location>
    <ligand>
        <name>GTP</name>
        <dbReference type="ChEBI" id="CHEBI:37565"/>
    </ligand>
</feature>
<keyword evidence="20" id="KW-1185">Reference proteome</keyword>
<dbReference type="FunFam" id="3.40.50.300:FF:000457">
    <property type="entry name" value="ADP-ribosylation factor-like protein 6"/>
    <property type="match status" value="1"/>
</dbReference>
<dbReference type="SUPFAM" id="SSF52540">
    <property type="entry name" value="P-loop containing nucleoside triphosphate hydrolases"/>
    <property type="match status" value="1"/>
</dbReference>
<dbReference type="Gene3D" id="3.40.50.300">
    <property type="entry name" value="P-loop containing nucleotide triphosphate hydrolases"/>
    <property type="match status" value="1"/>
</dbReference>
<dbReference type="OrthoDB" id="2011769at2759"/>
<evidence type="ECO:0000256" key="13">
    <source>
        <dbReference type="ARBA" id="ARBA00023212"/>
    </source>
</evidence>
<dbReference type="InterPro" id="IPR024156">
    <property type="entry name" value="Small_GTPase_ARF"/>
</dbReference>
<dbReference type="NCBIfam" id="TIGR00231">
    <property type="entry name" value="small_GTP"/>
    <property type="match status" value="1"/>
</dbReference>
<keyword evidence="14" id="KW-0966">Cell projection</keyword>
<protein>
    <recommendedName>
        <fullName evidence="5">ADP-ribosylation factor-like protein 6</fullName>
    </recommendedName>
</protein>
<sequence>MGLFKMLLSSLGLSSNSKKVRIVCVGLDNSGKTTIIAHLKPKKAVTQEIVPTVGFNVEEFQKSGLYFTIFDMSGQGRYRNLWEHYYKDVGGIIFCIDSTDALRMCVAKDELEQMLQHQDLRSVPLLFFANKMDLPTAKQPVECVSLLELDRITDKPWHIAASNALTGEGIDAGIAWLADQMQRAWRK</sequence>
<evidence type="ECO:0000256" key="15">
    <source>
        <dbReference type="ARBA" id="ARBA00023288"/>
    </source>
</evidence>
<comment type="subcellular location">
    <subcellularLocation>
        <location evidence="3">Cell projection</location>
        <location evidence="3">Cilium membrane</location>
        <topology evidence="3">Peripheral membrane protein</topology>
        <orientation evidence="3">Cytoplasmic side</orientation>
    </subcellularLocation>
    <subcellularLocation>
        <location evidence="2">Cytoplasm</location>
        <location evidence="2">Cytoskeleton</location>
        <location evidence="2">Cilium axoneme</location>
    </subcellularLocation>
    <subcellularLocation>
        <location evidence="1">Cytoplasm</location>
        <location evidence="1">Cytoskeleton</location>
        <location evidence="1">Cilium basal body</location>
    </subcellularLocation>
</comment>
<dbReference type="InterPro" id="IPR027417">
    <property type="entry name" value="P-loop_NTPase"/>
</dbReference>
<organism evidence="19 20">
    <name type="scientific">Chrysochromulina tobinii</name>
    <dbReference type="NCBI Taxonomy" id="1460289"/>
    <lineage>
        <taxon>Eukaryota</taxon>
        <taxon>Haptista</taxon>
        <taxon>Haptophyta</taxon>
        <taxon>Prymnesiophyceae</taxon>
        <taxon>Prymnesiales</taxon>
        <taxon>Chrysochromulinaceae</taxon>
        <taxon>Chrysochromulina</taxon>
    </lineage>
</organism>
<keyword evidence="9 16" id="KW-0547">Nucleotide-binding</keyword>
<dbReference type="PROSITE" id="PS51417">
    <property type="entry name" value="ARF"/>
    <property type="match status" value="1"/>
</dbReference>
<proteinExistence type="inferred from homology"/>
<evidence type="ECO:0000256" key="2">
    <source>
        <dbReference type="ARBA" id="ARBA00004430"/>
    </source>
</evidence>
<evidence type="ECO:0000256" key="3">
    <source>
        <dbReference type="ARBA" id="ARBA00004522"/>
    </source>
</evidence>
<feature type="binding site" evidence="17">
    <location>
        <position position="33"/>
    </location>
    <ligand>
        <name>Mg(2+)</name>
        <dbReference type="ChEBI" id="CHEBI:18420"/>
    </ligand>
</feature>
<evidence type="ECO:0000256" key="17">
    <source>
        <dbReference type="PIRSR" id="PIRSR606689-2"/>
    </source>
</evidence>
<keyword evidence="13" id="KW-0206">Cytoskeleton</keyword>
<feature type="binding site" evidence="17">
    <location>
        <position position="52"/>
    </location>
    <ligand>
        <name>Mg(2+)</name>
        <dbReference type="ChEBI" id="CHEBI:18420"/>
    </ligand>
</feature>
<keyword evidence="10" id="KW-0970">Cilium biogenesis/degradation</keyword>
<dbReference type="GO" id="GO:0030030">
    <property type="term" value="P:cell projection organization"/>
    <property type="evidence" value="ECO:0007669"/>
    <property type="project" value="UniProtKB-KW"/>
</dbReference>
<dbReference type="InterPro" id="IPR006689">
    <property type="entry name" value="Small_GTPase_ARF/SAR"/>
</dbReference>
<dbReference type="GO" id="GO:0060170">
    <property type="term" value="C:ciliary membrane"/>
    <property type="evidence" value="ECO:0007669"/>
    <property type="project" value="UniProtKB-SubCell"/>
</dbReference>
<evidence type="ECO:0000256" key="5">
    <source>
        <dbReference type="ARBA" id="ARBA00019766"/>
    </source>
</evidence>
<dbReference type="Pfam" id="PF00025">
    <property type="entry name" value="Arf"/>
    <property type="match status" value="1"/>
</dbReference>
<keyword evidence="11 16" id="KW-0342">GTP-binding</keyword>
<evidence type="ECO:0000256" key="16">
    <source>
        <dbReference type="PIRSR" id="PIRSR606689-1"/>
    </source>
</evidence>
<evidence type="ECO:0000256" key="4">
    <source>
        <dbReference type="ARBA" id="ARBA00010290"/>
    </source>
</evidence>
<accession>A0A0M0K917</accession>
<evidence type="ECO:0000313" key="19">
    <source>
        <dbReference type="EMBL" id="KOO35351.1"/>
    </source>
</evidence>
<keyword evidence="12" id="KW-0472">Membrane</keyword>
<keyword evidence="15" id="KW-0449">Lipoprotein</keyword>
<dbReference type="InterPro" id="IPR041839">
    <property type="entry name" value="Arl6"/>
</dbReference>
<gene>
    <name evidence="19" type="ORF">Ctob_005892</name>
</gene>
<comment type="similarity">
    <text evidence="4 18">Belongs to the small GTPase superfamily. Arf family.</text>
</comment>
<dbReference type="EMBL" id="JWZX01000899">
    <property type="protein sequence ID" value="KOO35351.1"/>
    <property type="molecule type" value="Genomic_DNA"/>
</dbReference>
<keyword evidence="17" id="KW-0479">Metal-binding</keyword>
<evidence type="ECO:0000256" key="9">
    <source>
        <dbReference type="ARBA" id="ARBA00022741"/>
    </source>
</evidence>
<comment type="caution">
    <text evidence="19">The sequence shown here is derived from an EMBL/GenBank/DDBJ whole genome shotgun (WGS) entry which is preliminary data.</text>
</comment>
<dbReference type="CDD" id="cd04157">
    <property type="entry name" value="Arl6"/>
    <property type="match status" value="1"/>
</dbReference>
<evidence type="ECO:0000256" key="1">
    <source>
        <dbReference type="ARBA" id="ARBA00004120"/>
    </source>
</evidence>
<evidence type="ECO:0000256" key="18">
    <source>
        <dbReference type="RuleBase" id="RU003925"/>
    </source>
</evidence>
<keyword evidence="8" id="KW-0519">Myristate</keyword>
<dbReference type="GO" id="GO:0005525">
    <property type="term" value="F:GTP binding"/>
    <property type="evidence" value="ECO:0007669"/>
    <property type="project" value="UniProtKB-KW"/>
</dbReference>
<dbReference type="PANTHER" id="PTHR11711">
    <property type="entry name" value="ADP RIBOSYLATION FACTOR-RELATED"/>
    <property type="match status" value="1"/>
</dbReference>
<dbReference type="InterPro" id="IPR005225">
    <property type="entry name" value="Small_GTP-bd"/>
</dbReference>
<dbReference type="GO" id="GO:0046872">
    <property type="term" value="F:metal ion binding"/>
    <property type="evidence" value="ECO:0007669"/>
    <property type="project" value="UniProtKB-KW"/>
</dbReference>
<feature type="binding site" evidence="16">
    <location>
        <begin position="130"/>
        <end position="133"/>
    </location>
    <ligand>
        <name>GTP</name>
        <dbReference type="ChEBI" id="CHEBI:37565"/>
    </ligand>
</feature>
<keyword evidence="7" id="KW-0963">Cytoplasm</keyword>
<dbReference type="Proteomes" id="UP000037460">
    <property type="component" value="Unassembled WGS sequence"/>
</dbReference>
<name>A0A0M0K917_9EUKA</name>
<dbReference type="PRINTS" id="PR00328">
    <property type="entry name" value="SAR1GTPBP"/>
</dbReference>
<evidence type="ECO:0000256" key="14">
    <source>
        <dbReference type="ARBA" id="ARBA00023273"/>
    </source>
</evidence>
<dbReference type="GO" id="GO:0003924">
    <property type="term" value="F:GTPase activity"/>
    <property type="evidence" value="ECO:0007669"/>
    <property type="project" value="InterPro"/>
</dbReference>